<keyword evidence="1" id="KW-0175">Coiled coil</keyword>
<dbReference type="RefSeq" id="WP_380799766.1">
    <property type="nucleotide sequence ID" value="NZ_JBHUIV010000003.1"/>
</dbReference>
<name>A0ABW5B5E3_9BACT</name>
<gene>
    <name evidence="2" type="ORF">ACFSKV_01280</name>
</gene>
<evidence type="ECO:0000313" key="3">
    <source>
        <dbReference type="Proteomes" id="UP001597414"/>
    </source>
</evidence>
<dbReference type="EMBL" id="JBHUIV010000003">
    <property type="protein sequence ID" value="MFD2200178.1"/>
    <property type="molecule type" value="Genomic_DNA"/>
</dbReference>
<comment type="caution">
    <text evidence="2">The sequence shown here is derived from an EMBL/GenBank/DDBJ whole genome shotgun (WGS) entry which is preliminary data.</text>
</comment>
<protein>
    <submittedName>
        <fullName evidence="2">Uncharacterized protein</fullName>
    </submittedName>
</protein>
<dbReference type="Proteomes" id="UP001597414">
    <property type="component" value="Unassembled WGS sequence"/>
</dbReference>
<evidence type="ECO:0000313" key="2">
    <source>
        <dbReference type="EMBL" id="MFD2200178.1"/>
    </source>
</evidence>
<evidence type="ECO:0000256" key="1">
    <source>
        <dbReference type="SAM" id="Coils"/>
    </source>
</evidence>
<organism evidence="2 3">
    <name type="scientific">Shivajiella indica</name>
    <dbReference type="NCBI Taxonomy" id="872115"/>
    <lineage>
        <taxon>Bacteria</taxon>
        <taxon>Pseudomonadati</taxon>
        <taxon>Bacteroidota</taxon>
        <taxon>Cytophagia</taxon>
        <taxon>Cytophagales</taxon>
        <taxon>Cyclobacteriaceae</taxon>
        <taxon>Shivajiella</taxon>
    </lineage>
</organism>
<reference evidence="3" key="1">
    <citation type="journal article" date="2019" name="Int. J. Syst. Evol. Microbiol.">
        <title>The Global Catalogue of Microorganisms (GCM) 10K type strain sequencing project: providing services to taxonomists for standard genome sequencing and annotation.</title>
        <authorList>
            <consortium name="The Broad Institute Genomics Platform"/>
            <consortium name="The Broad Institute Genome Sequencing Center for Infectious Disease"/>
            <person name="Wu L."/>
            <person name="Ma J."/>
        </authorList>
    </citation>
    <scope>NUCLEOTIDE SEQUENCE [LARGE SCALE GENOMIC DNA]</scope>
    <source>
        <strain evidence="3">KCTC 19812</strain>
    </source>
</reference>
<accession>A0ABW5B5E3</accession>
<sequence>MARYSFQDWLKGEPENWEGNPFDKYDFPESRIQVIDAKIEAFQKIVEINFVWITRFIHKELEKIEDLKDRLIFLNSQLEIYESKIGGISRVKIIQGPYEWDLKFIDSVLYHKAMNFEIPEKGAFITLKVENDLLNASIAHKVIRRIEDLIESINSEINLSPTLTLEELRYLSHKITLLYELGIIDLLKQRLQESNNLTATNLANLIGIIIDNNQKKDVNSIRKALSYIETNNKKNPINADSIKAVKKILIDLDLKPQKI</sequence>
<feature type="coiled-coil region" evidence="1">
    <location>
        <begin position="57"/>
        <end position="84"/>
    </location>
</feature>
<keyword evidence="3" id="KW-1185">Reference proteome</keyword>
<proteinExistence type="predicted"/>